<name>A0A1G5QZJ6_9GAMM</name>
<dbReference type="EMBL" id="FMWD01000014">
    <property type="protein sequence ID" value="SCZ67233.1"/>
    <property type="molecule type" value="Genomic_DNA"/>
</dbReference>
<dbReference type="RefSeq" id="WP_092998993.1">
    <property type="nucleotide sequence ID" value="NZ_FMWD01000014.1"/>
</dbReference>
<keyword evidence="6" id="KW-1185">Reference proteome</keyword>
<dbReference type="InterPro" id="IPR029044">
    <property type="entry name" value="Nucleotide-diphossugar_trans"/>
</dbReference>
<dbReference type="PANTHER" id="PTHR43685">
    <property type="entry name" value="GLYCOSYLTRANSFERASE"/>
    <property type="match status" value="1"/>
</dbReference>
<accession>A0A1G5QZJ6</accession>
<gene>
    <name evidence="5" type="ORF">SAMN03097708_03103</name>
</gene>
<keyword evidence="3 5" id="KW-0808">Transferase</keyword>
<evidence type="ECO:0000259" key="4">
    <source>
        <dbReference type="Pfam" id="PF00535"/>
    </source>
</evidence>
<organism evidence="5 6">
    <name type="scientific">Thiohalomonas denitrificans</name>
    <dbReference type="NCBI Taxonomy" id="415747"/>
    <lineage>
        <taxon>Bacteria</taxon>
        <taxon>Pseudomonadati</taxon>
        <taxon>Pseudomonadota</taxon>
        <taxon>Gammaproteobacteria</taxon>
        <taxon>Thiohalomonadales</taxon>
        <taxon>Thiohalomonadaceae</taxon>
        <taxon>Thiohalomonas</taxon>
    </lineage>
</organism>
<evidence type="ECO:0000256" key="3">
    <source>
        <dbReference type="ARBA" id="ARBA00022679"/>
    </source>
</evidence>
<feature type="domain" description="Glycosyltransferase 2-like" evidence="4">
    <location>
        <begin position="8"/>
        <end position="169"/>
    </location>
</feature>
<dbReference type="Gene3D" id="3.90.550.10">
    <property type="entry name" value="Spore Coat Polysaccharide Biosynthesis Protein SpsA, Chain A"/>
    <property type="match status" value="1"/>
</dbReference>
<dbReference type="InterPro" id="IPR050834">
    <property type="entry name" value="Glycosyltransf_2"/>
</dbReference>
<proteinExistence type="inferred from homology"/>
<protein>
    <submittedName>
        <fullName evidence="5">Glycosyl transferase family 2</fullName>
    </submittedName>
</protein>
<evidence type="ECO:0000313" key="6">
    <source>
        <dbReference type="Proteomes" id="UP000199648"/>
    </source>
</evidence>
<evidence type="ECO:0000256" key="1">
    <source>
        <dbReference type="ARBA" id="ARBA00006739"/>
    </source>
</evidence>
<reference evidence="5 6" key="1">
    <citation type="submission" date="2016-10" db="EMBL/GenBank/DDBJ databases">
        <authorList>
            <person name="de Groot N.N."/>
        </authorList>
    </citation>
    <scope>NUCLEOTIDE SEQUENCE [LARGE SCALE GENOMIC DNA]</scope>
    <source>
        <strain evidence="5 6">HLD2</strain>
    </source>
</reference>
<sequence length="319" mass="36272">MMTEELVSVVMPAFNCETYISQAISSILEQDYRNIELIIINDGSTDGTGEVISRFSSADPRIKVVTRANKGLVASLNEGISLARGKLVARMDADDISMPFRIRKQTEHLDSHPEISILGGQAIQIDMEGKRGGGLRKPTDAYAIEQFLKYGCPVIHPTYMVRKEVYEHLGGYRDLMASEDIDFLVRAHLANYVIANLSQNVLFYRTNPAGMSSRNAFVQMRNTRRILSQIHKGRQSDKAEITAKKSEEIGSSMSRRWFEFWWKTRIKLLSNRESRNRQLTALGVLFCSLMHYELLLASYRAARSLRWKGKHLVNHVLAD</sequence>
<dbReference type="SUPFAM" id="SSF53448">
    <property type="entry name" value="Nucleotide-diphospho-sugar transferases"/>
    <property type="match status" value="1"/>
</dbReference>
<keyword evidence="2" id="KW-0328">Glycosyltransferase</keyword>
<comment type="similarity">
    <text evidence="1">Belongs to the glycosyltransferase 2 family.</text>
</comment>
<dbReference type="Pfam" id="PF00535">
    <property type="entry name" value="Glycos_transf_2"/>
    <property type="match status" value="1"/>
</dbReference>
<evidence type="ECO:0000313" key="5">
    <source>
        <dbReference type="EMBL" id="SCZ67233.1"/>
    </source>
</evidence>
<dbReference type="PANTHER" id="PTHR43685:SF5">
    <property type="entry name" value="GLYCOSYLTRANSFERASE EPSE-RELATED"/>
    <property type="match status" value="1"/>
</dbReference>
<evidence type="ECO:0000256" key="2">
    <source>
        <dbReference type="ARBA" id="ARBA00022676"/>
    </source>
</evidence>
<dbReference type="STRING" id="415747.SAMN03097708_03103"/>
<dbReference type="Proteomes" id="UP000199648">
    <property type="component" value="Unassembled WGS sequence"/>
</dbReference>
<dbReference type="InterPro" id="IPR001173">
    <property type="entry name" value="Glyco_trans_2-like"/>
</dbReference>
<dbReference type="GO" id="GO:0016757">
    <property type="term" value="F:glycosyltransferase activity"/>
    <property type="evidence" value="ECO:0007669"/>
    <property type="project" value="UniProtKB-KW"/>
</dbReference>
<dbReference type="AlphaFoldDB" id="A0A1G5QZJ6"/>